<proteinExistence type="predicted"/>
<evidence type="ECO:0000259" key="1">
    <source>
        <dbReference type="Pfam" id="PF00155"/>
    </source>
</evidence>
<dbReference type="Proteomes" id="UP000655094">
    <property type="component" value="Unassembled WGS sequence"/>
</dbReference>
<reference evidence="2" key="1">
    <citation type="submission" date="2020-10" db="EMBL/GenBank/DDBJ databases">
        <title>Genome Sequence of ESBL Producing Zambian Clinical Strains.</title>
        <authorList>
            <person name="Shawa M."/>
            <person name="Furuta Y."/>
            <person name="Simbotwe M."/>
            <person name="Mulenga E."/>
            <person name="Mubanga M."/>
            <person name="Mulenga G."/>
            <person name="Kaile C."/>
            <person name="Zorigt T."/>
            <person name="Hang'ombe B."/>
            <person name="Higashi H."/>
        </authorList>
    </citation>
    <scope>NUCLEOTIDE SEQUENCE</scope>
    <source>
        <strain evidence="2">Zam_UTH_09</strain>
    </source>
</reference>
<sequence length="95" mass="10795">MLREAIARRYSERGLPTRPDEVMVVNGALSAFALILRLFTGPGDRVVIDAPPIRWPSAPFRAPPAAPSGLRFRSRDGTAMDWRRLLRRLRRGWRG</sequence>
<dbReference type="InterPro" id="IPR004839">
    <property type="entry name" value="Aminotransferase_I/II_large"/>
</dbReference>
<name>A0A919LVF2_KLEPN</name>
<comment type="caution">
    <text evidence="2">The sequence shown here is derived from an EMBL/GenBank/DDBJ whole genome shotgun (WGS) entry which is preliminary data.</text>
</comment>
<feature type="domain" description="Aminotransferase class I/classII large" evidence="1">
    <location>
        <begin position="2"/>
        <end position="51"/>
    </location>
</feature>
<accession>A0A919LVF2</accession>
<evidence type="ECO:0000313" key="3">
    <source>
        <dbReference type="Proteomes" id="UP000655094"/>
    </source>
</evidence>
<dbReference type="Gene3D" id="3.40.640.10">
    <property type="entry name" value="Type I PLP-dependent aspartate aminotransferase-like (Major domain)"/>
    <property type="match status" value="1"/>
</dbReference>
<dbReference type="InterPro" id="IPR015424">
    <property type="entry name" value="PyrdxlP-dep_Trfase"/>
</dbReference>
<dbReference type="AlphaFoldDB" id="A0A919LVF2"/>
<dbReference type="GO" id="GO:0030170">
    <property type="term" value="F:pyridoxal phosphate binding"/>
    <property type="evidence" value="ECO:0007669"/>
    <property type="project" value="InterPro"/>
</dbReference>
<dbReference type="SUPFAM" id="SSF53383">
    <property type="entry name" value="PLP-dependent transferases"/>
    <property type="match status" value="1"/>
</dbReference>
<dbReference type="Pfam" id="PF00155">
    <property type="entry name" value="Aminotran_1_2"/>
    <property type="match status" value="1"/>
</dbReference>
<dbReference type="InterPro" id="IPR015421">
    <property type="entry name" value="PyrdxlP-dep_Trfase_major"/>
</dbReference>
<dbReference type="EMBL" id="BNFF01000001">
    <property type="protein sequence ID" value="GHK53725.1"/>
    <property type="molecule type" value="Genomic_DNA"/>
</dbReference>
<organism evidence="2 3">
    <name type="scientific">Klebsiella pneumoniae</name>
    <dbReference type="NCBI Taxonomy" id="573"/>
    <lineage>
        <taxon>Bacteria</taxon>
        <taxon>Pseudomonadati</taxon>
        <taxon>Pseudomonadota</taxon>
        <taxon>Gammaproteobacteria</taxon>
        <taxon>Enterobacterales</taxon>
        <taxon>Enterobacteriaceae</taxon>
        <taxon>Klebsiella/Raoultella group</taxon>
        <taxon>Klebsiella</taxon>
        <taxon>Klebsiella pneumoniae complex</taxon>
    </lineage>
</organism>
<evidence type="ECO:0000313" key="2">
    <source>
        <dbReference type="EMBL" id="GHK53725.1"/>
    </source>
</evidence>
<gene>
    <name evidence="2" type="ORF">KPZU09_34610</name>
</gene>
<protein>
    <recommendedName>
        <fullName evidence="1">Aminotransferase class I/classII large domain-containing protein</fullName>
    </recommendedName>
</protein>